<dbReference type="OrthoDB" id="2746937at2759"/>
<organism evidence="3 4">
    <name type="scientific">Trametes versicolor (strain FP-101664)</name>
    <name type="common">White-rot fungus</name>
    <name type="synonym">Coriolus versicolor</name>
    <dbReference type="NCBI Taxonomy" id="717944"/>
    <lineage>
        <taxon>Eukaryota</taxon>
        <taxon>Fungi</taxon>
        <taxon>Dikarya</taxon>
        <taxon>Basidiomycota</taxon>
        <taxon>Agaricomycotina</taxon>
        <taxon>Agaricomycetes</taxon>
        <taxon>Polyporales</taxon>
        <taxon>Polyporaceae</taxon>
        <taxon>Trametes</taxon>
    </lineage>
</organism>
<dbReference type="PROSITE" id="PS51038">
    <property type="entry name" value="BAH"/>
    <property type="match status" value="1"/>
</dbReference>
<dbReference type="GeneID" id="19412471"/>
<reference evidence="4" key="1">
    <citation type="journal article" date="2012" name="Science">
        <title>The Paleozoic origin of enzymatic lignin decomposition reconstructed from 31 fungal genomes.</title>
        <authorList>
            <person name="Floudas D."/>
            <person name="Binder M."/>
            <person name="Riley R."/>
            <person name="Barry K."/>
            <person name="Blanchette R.A."/>
            <person name="Henrissat B."/>
            <person name="Martinez A.T."/>
            <person name="Otillar R."/>
            <person name="Spatafora J.W."/>
            <person name="Yadav J.S."/>
            <person name="Aerts A."/>
            <person name="Benoit I."/>
            <person name="Boyd A."/>
            <person name="Carlson A."/>
            <person name="Copeland A."/>
            <person name="Coutinho P.M."/>
            <person name="de Vries R.P."/>
            <person name="Ferreira P."/>
            <person name="Findley K."/>
            <person name="Foster B."/>
            <person name="Gaskell J."/>
            <person name="Glotzer D."/>
            <person name="Gorecki P."/>
            <person name="Heitman J."/>
            <person name="Hesse C."/>
            <person name="Hori C."/>
            <person name="Igarashi K."/>
            <person name="Jurgens J.A."/>
            <person name="Kallen N."/>
            <person name="Kersten P."/>
            <person name="Kohler A."/>
            <person name="Kuees U."/>
            <person name="Kumar T.K.A."/>
            <person name="Kuo A."/>
            <person name="LaButti K."/>
            <person name="Larrondo L.F."/>
            <person name="Lindquist E."/>
            <person name="Ling A."/>
            <person name="Lombard V."/>
            <person name="Lucas S."/>
            <person name="Lundell T."/>
            <person name="Martin R."/>
            <person name="McLaughlin D.J."/>
            <person name="Morgenstern I."/>
            <person name="Morin E."/>
            <person name="Murat C."/>
            <person name="Nagy L.G."/>
            <person name="Nolan M."/>
            <person name="Ohm R.A."/>
            <person name="Patyshakuliyeva A."/>
            <person name="Rokas A."/>
            <person name="Ruiz-Duenas F.J."/>
            <person name="Sabat G."/>
            <person name="Salamov A."/>
            <person name="Samejima M."/>
            <person name="Schmutz J."/>
            <person name="Slot J.C."/>
            <person name="St John F."/>
            <person name="Stenlid J."/>
            <person name="Sun H."/>
            <person name="Sun S."/>
            <person name="Syed K."/>
            <person name="Tsang A."/>
            <person name="Wiebenga A."/>
            <person name="Young D."/>
            <person name="Pisabarro A."/>
            <person name="Eastwood D.C."/>
            <person name="Martin F."/>
            <person name="Cullen D."/>
            <person name="Grigoriev I.V."/>
            <person name="Hibbett D.S."/>
        </authorList>
    </citation>
    <scope>NUCLEOTIDE SEQUENCE [LARGE SCALE GENOMIC DNA]</scope>
    <source>
        <strain evidence="4">FP-101664</strain>
    </source>
</reference>
<feature type="compositionally biased region" description="Basic residues" evidence="1">
    <location>
        <begin position="1"/>
        <end position="10"/>
    </location>
</feature>
<proteinExistence type="predicted"/>
<feature type="region of interest" description="Disordered" evidence="1">
    <location>
        <begin position="1"/>
        <end position="33"/>
    </location>
</feature>
<dbReference type="AlphaFoldDB" id="R7S6I0"/>
<sequence>MPGRKQRKAQKSSQRGTRGQRRANKVQDTSAEHAVSPEVFATYSLVDSVVLPTVDGHSTETIRVGDIIVTLPNHPAQQRGEDSISACFVASMLGRVTPAPASQAAQAAQEEDADLLESEVEEVVLNYHGASGQGHKATCQVQDLWHARVTSLREHGGQRFAALTWFYRPGDVAELRPDRKVKAYIKTLSSAELVYSDHFTINLVECIFGKSPMVEFTLGAADLRTLGRNDTFTRGDKLMIEDDGHVRLEICWDDGCKLGRTYTPGEDSIRFCDNPHCQRWFHVV</sequence>
<feature type="domain" description="BAH" evidence="2">
    <location>
        <begin position="116"/>
        <end position="249"/>
    </location>
</feature>
<gene>
    <name evidence="3" type="ORF">TRAVEDRAFT_25159</name>
</gene>
<accession>R7S6I0</accession>
<name>R7S6I0_TRAVS</name>
<protein>
    <recommendedName>
        <fullName evidence="2">BAH domain-containing protein</fullName>
    </recommendedName>
</protein>
<feature type="non-terminal residue" evidence="3">
    <location>
        <position position="284"/>
    </location>
</feature>
<dbReference type="RefSeq" id="XP_008045954.1">
    <property type="nucleotide sequence ID" value="XM_008047763.1"/>
</dbReference>
<dbReference type="EMBL" id="JH712003">
    <property type="protein sequence ID" value="EIW51160.1"/>
    <property type="molecule type" value="Genomic_DNA"/>
</dbReference>
<evidence type="ECO:0000313" key="4">
    <source>
        <dbReference type="Proteomes" id="UP000054317"/>
    </source>
</evidence>
<dbReference type="InterPro" id="IPR001025">
    <property type="entry name" value="BAH_dom"/>
</dbReference>
<keyword evidence="4" id="KW-1185">Reference proteome</keyword>
<dbReference type="InterPro" id="IPR043151">
    <property type="entry name" value="BAH_sf"/>
</dbReference>
<dbReference type="Gene3D" id="2.30.30.490">
    <property type="match status" value="1"/>
</dbReference>
<dbReference type="KEGG" id="tvs:TRAVEDRAFT_25159"/>
<dbReference type="GO" id="GO:0003682">
    <property type="term" value="F:chromatin binding"/>
    <property type="evidence" value="ECO:0007669"/>
    <property type="project" value="InterPro"/>
</dbReference>
<evidence type="ECO:0000313" key="3">
    <source>
        <dbReference type="EMBL" id="EIW51160.1"/>
    </source>
</evidence>
<dbReference type="Proteomes" id="UP000054317">
    <property type="component" value="Unassembled WGS sequence"/>
</dbReference>
<evidence type="ECO:0000259" key="2">
    <source>
        <dbReference type="PROSITE" id="PS51038"/>
    </source>
</evidence>
<evidence type="ECO:0000256" key="1">
    <source>
        <dbReference type="SAM" id="MobiDB-lite"/>
    </source>
</evidence>